<reference evidence="1" key="1">
    <citation type="submission" date="2021-06" db="EMBL/GenBank/DDBJ databases">
        <authorList>
            <person name="Kallberg Y."/>
            <person name="Tangrot J."/>
            <person name="Rosling A."/>
        </authorList>
    </citation>
    <scope>NUCLEOTIDE SEQUENCE</scope>
    <source>
        <strain evidence="1">IN212</strain>
    </source>
</reference>
<proteinExistence type="predicted"/>
<dbReference type="EMBL" id="CAJVPZ010010006">
    <property type="protein sequence ID" value="CAG8615137.1"/>
    <property type="molecule type" value="Genomic_DNA"/>
</dbReference>
<evidence type="ECO:0000313" key="2">
    <source>
        <dbReference type="Proteomes" id="UP000789396"/>
    </source>
</evidence>
<dbReference type="AlphaFoldDB" id="A0A9N9CWK6"/>
<dbReference type="Proteomes" id="UP000789396">
    <property type="component" value="Unassembled WGS sequence"/>
</dbReference>
<comment type="caution">
    <text evidence="1">The sequence shown here is derived from an EMBL/GenBank/DDBJ whole genome shotgun (WGS) entry which is preliminary data.</text>
</comment>
<organism evidence="1 2">
    <name type="scientific">Racocetra fulgida</name>
    <dbReference type="NCBI Taxonomy" id="60492"/>
    <lineage>
        <taxon>Eukaryota</taxon>
        <taxon>Fungi</taxon>
        <taxon>Fungi incertae sedis</taxon>
        <taxon>Mucoromycota</taxon>
        <taxon>Glomeromycotina</taxon>
        <taxon>Glomeromycetes</taxon>
        <taxon>Diversisporales</taxon>
        <taxon>Gigasporaceae</taxon>
        <taxon>Racocetra</taxon>
    </lineage>
</organism>
<accession>A0A9N9CWK6</accession>
<protein>
    <submittedName>
        <fullName evidence="1">13665_t:CDS:1</fullName>
    </submittedName>
</protein>
<name>A0A9N9CWK6_9GLOM</name>
<sequence>MTQEPGQITSQSCNELISTVHKMNLILSYMNMEEEEDMCVKNVDKYDGMAGRSKDIIANVMINKKITGLETENTKENDIESNESISEVDYQKLDDLEAEVNRLLSDMKNSDGESADVWCGNETYDFVNKEISLIDFDESDQMDEREPESMFNVFIEKDLIDIGSEVILYVKFAETKFETNVVLKREEIVEDLLKVLRNDDSDEFDCDSDSNIQLDIKSGDQIMRSVFNRGKGIISKK</sequence>
<evidence type="ECO:0000313" key="1">
    <source>
        <dbReference type="EMBL" id="CAG8615137.1"/>
    </source>
</evidence>
<keyword evidence="2" id="KW-1185">Reference proteome</keyword>
<gene>
    <name evidence="1" type="ORF">RFULGI_LOCUS7137</name>
</gene>